<dbReference type="PROSITE" id="PS50011">
    <property type="entry name" value="PROTEIN_KINASE_DOM"/>
    <property type="match status" value="1"/>
</dbReference>
<keyword evidence="11" id="KW-0675">Receptor</keyword>
<dbReference type="FunFam" id="1.10.510.10:FF:000240">
    <property type="entry name" value="Lectin-domain containing receptor kinase A4.3"/>
    <property type="match status" value="1"/>
</dbReference>
<evidence type="ECO:0000256" key="7">
    <source>
        <dbReference type="ARBA" id="ARBA00022741"/>
    </source>
</evidence>
<evidence type="ECO:0000256" key="3">
    <source>
        <dbReference type="ARBA" id="ARBA00010217"/>
    </source>
</evidence>
<dbReference type="SUPFAM" id="SSF56112">
    <property type="entry name" value="Protein kinase-like (PK-like)"/>
    <property type="match status" value="1"/>
</dbReference>
<dbReference type="GO" id="GO:0005886">
    <property type="term" value="C:plasma membrane"/>
    <property type="evidence" value="ECO:0007669"/>
    <property type="project" value="UniProtKB-SubCell"/>
</dbReference>
<keyword evidence="6" id="KW-0732">Signal</keyword>
<keyword evidence="5" id="KW-0812">Transmembrane</keyword>
<proteinExistence type="inferred from homology"/>
<dbReference type="Pfam" id="PF00069">
    <property type="entry name" value="Pkinase"/>
    <property type="match status" value="1"/>
</dbReference>
<dbReference type="PROSITE" id="PS00108">
    <property type="entry name" value="PROTEIN_KINASE_ST"/>
    <property type="match status" value="1"/>
</dbReference>
<evidence type="ECO:0000313" key="14">
    <source>
        <dbReference type="EMBL" id="KAJ1254023.1"/>
    </source>
</evidence>
<reference evidence="14 15" key="1">
    <citation type="submission" date="2022-10" db="EMBL/GenBank/DDBJ databases">
        <title>WGS assembly of Paspalum vaginatum 540-79.</title>
        <authorList>
            <person name="Sun G."/>
            <person name="Wase N."/>
            <person name="Shu S."/>
            <person name="Jenkins J."/>
            <person name="Zhou B."/>
            <person name="Torres-Rodriguez J."/>
            <person name="Chen C."/>
            <person name="Sandor L."/>
            <person name="Plott C."/>
            <person name="Yoshinga Y."/>
            <person name="Daum C."/>
            <person name="Qi P."/>
            <person name="Barry K."/>
            <person name="Lipzen A."/>
            <person name="Berry L."/>
            <person name="Pedersen C."/>
            <person name="Gottilla T."/>
            <person name="Foltz A."/>
            <person name="Yu H."/>
            <person name="O'Malley R."/>
            <person name="Zhang C."/>
            <person name="Devos K."/>
            <person name="Sigmon B."/>
            <person name="Yu B."/>
            <person name="Obata T."/>
            <person name="Schmutz J."/>
            <person name="Schnable J."/>
        </authorList>
    </citation>
    <scope>NUCLEOTIDE SEQUENCE [LARGE SCALE GENOMIC DNA]</scope>
    <source>
        <strain evidence="15">cv. 540-79</strain>
    </source>
</reference>
<evidence type="ECO:0000256" key="8">
    <source>
        <dbReference type="ARBA" id="ARBA00022840"/>
    </source>
</evidence>
<accession>A0A9W7X6F8</accession>
<keyword evidence="10" id="KW-0472">Membrane</keyword>
<dbReference type="InterPro" id="IPR000719">
    <property type="entry name" value="Prot_kinase_dom"/>
</dbReference>
<organism evidence="14 15">
    <name type="scientific">Paspalum vaginatum</name>
    <name type="common">seashore paspalum</name>
    <dbReference type="NCBI Taxonomy" id="158149"/>
    <lineage>
        <taxon>Eukaryota</taxon>
        <taxon>Viridiplantae</taxon>
        <taxon>Streptophyta</taxon>
        <taxon>Embryophyta</taxon>
        <taxon>Tracheophyta</taxon>
        <taxon>Spermatophyta</taxon>
        <taxon>Magnoliopsida</taxon>
        <taxon>Liliopsida</taxon>
        <taxon>Poales</taxon>
        <taxon>Poaceae</taxon>
        <taxon>PACMAD clade</taxon>
        <taxon>Panicoideae</taxon>
        <taxon>Andropogonodae</taxon>
        <taxon>Paspaleae</taxon>
        <taxon>Paspalinae</taxon>
        <taxon>Paspalum</taxon>
    </lineage>
</organism>
<comment type="subcellular location">
    <subcellularLocation>
        <location evidence="1">Cell membrane</location>
        <topology evidence="1">Single-pass type I membrane protein</topology>
    </subcellularLocation>
</comment>
<dbReference type="OrthoDB" id="690413at2759"/>
<evidence type="ECO:0000259" key="13">
    <source>
        <dbReference type="PROSITE" id="PS50011"/>
    </source>
</evidence>
<evidence type="ECO:0000313" key="15">
    <source>
        <dbReference type="Proteomes" id="UP001164776"/>
    </source>
</evidence>
<dbReference type="GO" id="GO:0004672">
    <property type="term" value="F:protein kinase activity"/>
    <property type="evidence" value="ECO:0007669"/>
    <property type="project" value="InterPro"/>
</dbReference>
<dbReference type="Gene3D" id="1.10.510.10">
    <property type="entry name" value="Transferase(Phosphotransferase) domain 1"/>
    <property type="match status" value="1"/>
</dbReference>
<keyword evidence="12" id="KW-0325">Glycoprotein</keyword>
<evidence type="ECO:0000256" key="12">
    <source>
        <dbReference type="ARBA" id="ARBA00023180"/>
    </source>
</evidence>
<evidence type="ECO:0000256" key="5">
    <source>
        <dbReference type="ARBA" id="ARBA00022692"/>
    </source>
</evidence>
<evidence type="ECO:0000256" key="9">
    <source>
        <dbReference type="ARBA" id="ARBA00022989"/>
    </source>
</evidence>
<dbReference type="InterPro" id="IPR008271">
    <property type="entry name" value="Ser/Thr_kinase_AS"/>
</dbReference>
<dbReference type="InterPro" id="IPR011009">
    <property type="entry name" value="Kinase-like_dom_sf"/>
</dbReference>
<evidence type="ECO:0000256" key="1">
    <source>
        <dbReference type="ARBA" id="ARBA00004251"/>
    </source>
</evidence>
<dbReference type="EMBL" id="MU630404">
    <property type="protein sequence ID" value="KAJ1254023.1"/>
    <property type="molecule type" value="Genomic_DNA"/>
</dbReference>
<dbReference type="AlphaFoldDB" id="A0A9W7X6F8"/>
<feature type="domain" description="Protein kinase" evidence="13">
    <location>
        <begin position="1"/>
        <end position="177"/>
    </location>
</feature>
<comment type="similarity">
    <text evidence="2">In the N-terminal section; belongs to the leguminous lectin family.</text>
</comment>
<dbReference type="SMART" id="SM00220">
    <property type="entry name" value="S_TKc"/>
    <property type="match status" value="1"/>
</dbReference>
<dbReference type="InterPro" id="IPR050528">
    <property type="entry name" value="L-type_Lectin-RKs"/>
</dbReference>
<evidence type="ECO:0000256" key="6">
    <source>
        <dbReference type="ARBA" id="ARBA00022729"/>
    </source>
</evidence>
<comment type="caution">
    <text evidence="14">The sequence shown here is derived from an EMBL/GenBank/DDBJ whole genome shotgun (WGS) entry which is preliminary data.</text>
</comment>
<name>A0A9W7X6F8_9POAL</name>
<gene>
    <name evidence="14" type="ORF">BS78_K132900</name>
</gene>
<sequence>MLDIGKAIEYLHADCPNSPILHRDIKPSNVMLDDDMGAKLGDFGLVRQAPGRGQSTLAGTAMIGSSDYIDPVCISNSTVSTASDMYSFGVLLLEMATGKDPAAMRESLSRQYALVEAVQESYRRGRVLEMADERLNGKYDEWQMERALVVGLLCVQAHRRDRPTIKEAIALLSYPTHAVPAVRLPMYSPVTKTAQ</sequence>
<keyword evidence="9" id="KW-1133">Transmembrane helix</keyword>
<keyword evidence="4" id="KW-1003">Cell membrane</keyword>
<dbReference type="GO" id="GO:0005524">
    <property type="term" value="F:ATP binding"/>
    <property type="evidence" value="ECO:0007669"/>
    <property type="project" value="UniProtKB-KW"/>
</dbReference>
<dbReference type="PANTHER" id="PTHR27007">
    <property type="match status" value="1"/>
</dbReference>
<evidence type="ECO:0000256" key="11">
    <source>
        <dbReference type="ARBA" id="ARBA00023170"/>
    </source>
</evidence>
<evidence type="ECO:0000256" key="10">
    <source>
        <dbReference type="ARBA" id="ARBA00023136"/>
    </source>
</evidence>
<comment type="similarity">
    <text evidence="3">In the C-terminal section; belongs to the protein kinase superfamily. Ser/Thr protein kinase family.</text>
</comment>
<keyword evidence="15" id="KW-1185">Reference proteome</keyword>
<evidence type="ECO:0000256" key="4">
    <source>
        <dbReference type="ARBA" id="ARBA00022475"/>
    </source>
</evidence>
<protein>
    <recommendedName>
        <fullName evidence="13">Protein kinase domain-containing protein</fullName>
    </recommendedName>
</protein>
<keyword evidence="7" id="KW-0547">Nucleotide-binding</keyword>
<keyword evidence="8" id="KW-0067">ATP-binding</keyword>
<dbReference type="Proteomes" id="UP001164776">
    <property type="component" value="Unassembled WGS sequence"/>
</dbReference>
<evidence type="ECO:0000256" key="2">
    <source>
        <dbReference type="ARBA" id="ARBA00008536"/>
    </source>
</evidence>
<dbReference type="GO" id="GO:0002229">
    <property type="term" value="P:defense response to oomycetes"/>
    <property type="evidence" value="ECO:0007669"/>
    <property type="project" value="UniProtKB-ARBA"/>
</dbReference>